<dbReference type="EMBL" id="HBJA01037745">
    <property type="protein sequence ID" value="CAE0801750.1"/>
    <property type="molecule type" value="Transcribed_RNA"/>
</dbReference>
<accession>A0A7S4CNC0</accession>
<reference evidence="1" key="1">
    <citation type="submission" date="2021-01" db="EMBL/GenBank/DDBJ databases">
        <authorList>
            <person name="Corre E."/>
            <person name="Pelletier E."/>
            <person name="Niang G."/>
            <person name="Scheremetjew M."/>
            <person name="Finn R."/>
            <person name="Kale V."/>
            <person name="Holt S."/>
            <person name="Cochrane G."/>
            <person name="Meng A."/>
            <person name="Brown T."/>
            <person name="Cohen L."/>
        </authorList>
    </citation>
    <scope>NUCLEOTIDE SEQUENCE</scope>
    <source>
        <strain evidence="1">CCMP1594</strain>
    </source>
</reference>
<organism evidence="1">
    <name type="scientific">Eutreptiella gymnastica</name>
    <dbReference type="NCBI Taxonomy" id="73025"/>
    <lineage>
        <taxon>Eukaryota</taxon>
        <taxon>Discoba</taxon>
        <taxon>Euglenozoa</taxon>
        <taxon>Euglenida</taxon>
        <taxon>Spirocuta</taxon>
        <taxon>Euglenophyceae</taxon>
        <taxon>Eutreptiales</taxon>
        <taxon>Eutreptiaceae</taxon>
        <taxon>Eutreptiella</taxon>
    </lineage>
</organism>
<dbReference type="AlphaFoldDB" id="A0A7S4CNC0"/>
<sequence>MLGQVLLPCPASGVFPRIVSHASGHVHLTQSEWSVHREDCLKGRTSVRLGPASGGLPPLRSRAVHPELLDPVHSSDTSSDPFLPPSFWFGAPPPLWHKDCVVHRPPPCSQSGGRRESLCFSLVERHVVDHVPPCDTAPRNTVFPEVNCPTADYPPTVT</sequence>
<protein>
    <submittedName>
        <fullName evidence="1">Uncharacterized protein</fullName>
    </submittedName>
</protein>
<name>A0A7S4CNC0_9EUGL</name>
<evidence type="ECO:0000313" key="1">
    <source>
        <dbReference type="EMBL" id="CAE0801750.1"/>
    </source>
</evidence>
<proteinExistence type="predicted"/>
<gene>
    <name evidence="1" type="ORF">EGYM00163_LOCUS12871</name>
</gene>